<evidence type="ECO:0000259" key="4">
    <source>
        <dbReference type="Pfam" id="PF00389"/>
    </source>
</evidence>
<evidence type="ECO:0000259" key="5">
    <source>
        <dbReference type="Pfam" id="PF02826"/>
    </source>
</evidence>
<evidence type="ECO:0000256" key="1">
    <source>
        <dbReference type="ARBA" id="ARBA00005854"/>
    </source>
</evidence>
<feature type="domain" description="D-isomer specific 2-hydroxyacid dehydrogenase NAD-binding" evidence="5">
    <location>
        <begin position="108"/>
        <end position="287"/>
    </location>
</feature>
<proteinExistence type="inferred from homology"/>
<dbReference type="CDD" id="cd05301">
    <property type="entry name" value="GDH"/>
    <property type="match status" value="1"/>
</dbReference>
<keyword evidence="2 3" id="KW-0560">Oxidoreductase</keyword>
<sequence>MKPIVFVDRPLPIEVKIYLEEHFQLDYWDKQEKIDQETLLLYLERATGILTSGRSIDERLLQAAPQLKAVSTISVGYDHFDVPAMDNYGVIGMNTPYVLDDTVADLAMTLMLGCARKVAQLDRYVKEGKWSFADNRKNFGIDVHHANLGIIGMGRIGEAVARRAIFGFSMNVTYYNRTRKPDVEEQLGVTYSSLDQLLATSDFVLLLTPLTKETYHLIGREQLQQMKKTAYLINVSRGQTVDESALIEALTKEWIAGAGLDVYNQEPVPADHPLLQFEHVLTLPHIGSATEATRFKMAMLGAQNLYQTLIAQTPQNRVN</sequence>
<feature type="domain" description="D-isomer specific 2-hydroxyacid dehydrogenase catalytic" evidence="4">
    <location>
        <begin position="7"/>
        <end position="319"/>
    </location>
</feature>
<dbReference type="PROSITE" id="PS00065">
    <property type="entry name" value="D_2_HYDROXYACID_DH_1"/>
    <property type="match status" value="1"/>
</dbReference>
<dbReference type="Proteomes" id="UP001597362">
    <property type="component" value="Unassembled WGS sequence"/>
</dbReference>
<dbReference type="PANTHER" id="PTHR10996">
    <property type="entry name" value="2-HYDROXYACID DEHYDROGENASE-RELATED"/>
    <property type="match status" value="1"/>
</dbReference>
<dbReference type="InterPro" id="IPR006140">
    <property type="entry name" value="D-isomer_DH_NAD-bd"/>
</dbReference>
<name>A0ABW4YQ66_9BACL</name>
<dbReference type="InterPro" id="IPR006139">
    <property type="entry name" value="D-isomer_2_OHA_DH_cat_dom"/>
</dbReference>
<organism evidence="6 7">
    <name type="scientific">Paenibacillus yanchengensis</name>
    <dbReference type="NCBI Taxonomy" id="2035833"/>
    <lineage>
        <taxon>Bacteria</taxon>
        <taxon>Bacillati</taxon>
        <taxon>Bacillota</taxon>
        <taxon>Bacilli</taxon>
        <taxon>Bacillales</taxon>
        <taxon>Paenibacillaceae</taxon>
        <taxon>Paenibacillus</taxon>
    </lineage>
</organism>
<dbReference type="GO" id="GO:0016491">
    <property type="term" value="F:oxidoreductase activity"/>
    <property type="evidence" value="ECO:0007669"/>
    <property type="project" value="UniProtKB-KW"/>
</dbReference>
<keyword evidence="7" id="KW-1185">Reference proteome</keyword>
<dbReference type="SUPFAM" id="SSF51735">
    <property type="entry name" value="NAD(P)-binding Rossmann-fold domains"/>
    <property type="match status" value="1"/>
</dbReference>
<evidence type="ECO:0000313" key="7">
    <source>
        <dbReference type="Proteomes" id="UP001597362"/>
    </source>
</evidence>
<dbReference type="RefSeq" id="WP_377775131.1">
    <property type="nucleotide sequence ID" value="NZ_JBHUHO010000047.1"/>
</dbReference>
<dbReference type="InterPro" id="IPR029752">
    <property type="entry name" value="D-isomer_DH_CS1"/>
</dbReference>
<comment type="similarity">
    <text evidence="1 3">Belongs to the D-isomer specific 2-hydroxyacid dehydrogenase family.</text>
</comment>
<dbReference type="InterPro" id="IPR050223">
    <property type="entry name" value="D-isomer_2-hydroxyacid_DH"/>
</dbReference>
<protein>
    <submittedName>
        <fullName evidence="6">2-hydroxyacid dehydrogenase</fullName>
        <ecNumber evidence="6">1.1.1.-</ecNumber>
    </submittedName>
</protein>
<gene>
    <name evidence="6" type="ORF">ACFSJH_18985</name>
</gene>
<evidence type="ECO:0000256" key="2">
    <source>
        <dbReference type="ARBA" id="ARBA00023002"/>
    </source>
</evidence>
<accession>A0ABW4YQ66</accession>
<dbReference type="Pfam" id="PF02826">
    <property type="entry name" value="2-Hacid_dh_C"/>
    <property type="match status" value="1"/>
</dbReference>
<evidence type="ECO:0000313" key="6">
    <source>
        <dbReference type="EMBL" id="MFD2117821.1"/>
    </source>
</evidence>
<comment type="caution">
    <text evidence="6">The sequence shown here is derived from an EMBL/GenBank/DDBJ whole genome shotgun (WGS) entry which is preliminary data.</text>
</comment>
<dbReference type="EMBL" id="JBHUHO010000047">
    <property type="protein sequence ID" value="MFD2117821.1"/>
    <property type="molecule type" value="Genomic_DNA"/>
</dbReference>
<dbReference type="Pfam" id="PF00389">
    <property type="entry name" value="2-Hacid_dh"/>
    <property type="match status" value="1"/>
</dbReference>
<dbReference type="PANTHER" id="PTHR10996:SF283">
    <property type="entry name" value="GLYOXYLATE_HYDROXYPYRUVATE REDUCTASE B"/>
    <property type="match status" value="1"/>
</dbReference>
<dbReference type="InterPro" id="IPR036291">
    <property type="entry name" value="NAD(P)-bd_dom_sf"/>
</dbReference>
<dbReference type="SUPFAM" id="SSF52283">
    <property type="entry name" value="Formate/glycerate dehydrogenase catalytic domain-like"/>
    <property type="match status" value="1"/>
</dbReference>
<dbReference type="EC" id="1.1.1.-" evidence="6"/>
<reference evidence="7" key="1">
    <citation type="journal article" date="2019" name="Int. J. Syst. Evol. Microbiol.">
        <title>The Global Catalogue of Microorganisms (GCM) 10K type strain sequencing project: providing services to taxonomists for standard genome sequencing and annotation.</title>
        <authorList>
            <consortium name="The Broad Institute Genomics Platform"/>
            <consortium name="The Broad Institute Genome Sequencing Center for Infectious Disease"/>
            <person name="Wu L."/>
            <person name="Ma J."/>
        </authorList>
    </citation>
    <scope>NUCLEOTIDE SEQUENCE [LARGE SCALE GENOMIC DNA]</scope>
    <source>
        <strain evidence="7">GH52</strain>
    </source>
</reference>
<evidence type="ECO:0000256" key="3">
    <source>
        <dbReference type="RuleBase" id="RU003719"/>
    </source>
</evidence>
<dbReference type="Gene3D" id="3.40.50.720">
    <property type="entry name" value="NAD(P)-binding Rossmann-like Domain"/>
    <property type="match status" value="2"/>
</dbReference>